<feature type="domain" description="Response regulatory" evidence="7">
    <location>
        <begin position="7"/>
        <end position="123"/>
    </location>
</feature>
<keyword evidence="1 5" id="KW-0597">Phosphoprotein</keyword>
<dbReference type="InterPro" id="IPR039420">
    <property type="entry name" value="WalR-like"/>
</dbReference>
<dbReference type="PANTHER" id="PTHR43214:SF39">
    <property type="entry name" value="TRANSCRIPTIONAL REGULATORY PROTEIN DEGU"/>
    <property type="match status" value="1"/>
</dbReference>
<dbReference type="SMART" id="SM00421">
    <property type="entry name" value="HTH_LUXR"/>
    <property type="match status" value="1"/>
</dbReference>
<evidence type="ECO:0000256" key="5">
    <source>
        <dbReference type="PROSITE-ProRule" id="PRU00169"/>
    </source>
</evidence>
<accession>A0A2R6Y006</accession>
<dbReference type="EMBL" id="PEBX01000054">
    <property type="protein sequence ID" value="PTQ55997.1"/>
    <property type="molecule type" value="Genomic_DNA"/>
</dbReference>
<organism evidence="8 9">
    <name type="scientific">Candidatus Carbonibacillus altaicus</name>
    <dbReference type="NCBI Taxonomy" id="2163959"/>
    <lineage>
        <taxon>Bacteria</taxon>
        <taxon>Bacillati</taxon>
        <taxon>Bacillota</taxon>
        <taxon>Bacilli</taxon>
        <taxon>Bacillales</taxon>
        <taxon>Candidatus Carbonibacillus</taxon>
    </lineage>
</organism>
<proteinExistence type="predicted"/>
<name>A0A2R6Y006_9BACL</name>
<dbReference type="InterPro" id="IPR001789">
    <property type="entry name" value="Sig_transdc_resp-reg_receiver"/>
</dbReference>
<dbReference type="Pfam" id="PF00196">
    <property type="entry name" value="GerE"/>
    <property type="match status" value="1"/>
</dbReference>
<dbReference type="InterPro" id="IPR000792">
    <property type="entry name" value="Tscrpt_reg_LuxR_C"/>
</dbReference>
<feature type="modified residue" description="4-aspartylphosphate" evidence="5">
    <location>
        <position position="58"/>
    </location>
</feature>
<dbReference type="GO" id="GO:0000160">
    <property type="term" value="P:phosphorelay signal transduction system"/>
    <property type="evidence" value="ECO:0007669"/>
    <property type="project" value="InterPro"/>
</dbReference>
<dbReference type="CDD" id="cd06170">
    <property type="entry name" value="LuxR_C_like"/>
    <property type="match status" value="1"/>
</dbReference>
<keyword evidence="3" id="KW-0238">DNA-binding</keyword>
<keyword evidence="2" id="KW-0805">Transcription regulation</keyword>
<evidence type="ECO:0000256" key="3">
    <source>
        <dbReference type="ARBA" id="ARBA00023125"/>
    </source>
</evidence>
<dbReference type="InterPro" id="IPR016032">
    <property type="entry name" value="Sig_transdc_resp-reg_C-effctor"/>
</dbReference>
<evidence type="ECO:0000259" key="6">
    <source>
        <dbReference type="PROSITE" id="PS50043"/>
    </source>
</evidence>
<dbReference type="GO" id="GO:0003677">
    <property type="term" value="F:DNA binding"/>
    <property type="evidence" value="ECO:0007669"/>
    <property type="project" value="UniProtKB-KW"/>
</dbReference>
<gene>
    <name evidence="8" type="ORF">BSOLF_1041</name>
</gene>
<comment type="caution">
    <text evidence="8">The sequence shown here is derived from an EMBL/GenBank/DDBJ whole genome shotgun (WGS) entry which is preliminary data.</text>
</comment>
<evidence type="ECO:0000256" key="2">
    <source>
        <dbReference type="ARBA" id="ARBA00023015"/>
    </source>
</evidence>
<protein>
    <submittedName>
        <fullName evidence="8">Transcriptional regulator DegU, LuxR family</fullName>
    </submittedName>
</protein>
<dbReference type="PANTHER" id="PTHR43214">
    <property type="entry name" value="TWO-COMPONENT RESPONSE REGULATOR"/>
    <property type="match status" value="1"/>
</dbReference>
<dbReference type="Pfam" id="PF00072">
    <property type="entry name" value="Response_reg"/>
    <property type="match status" value="1"/>
</dbReference>
<dbReference type="AlphaFoldDB" id="A0A2R6Y006"/>
<evidence type="ECO:0000259" key="7">
    <source>
        <dbReference type="PROSITE" id="PS50110"/>
    </source>
</evidence>
<dbReference type="CDD" id="cd17535">
    <property type="entry name" value="REC_NarL-like"/>
    <property type="match status" value="1"/>
</dbReference>
<dbReference type="InterPro" id="IPR058245">
    <property type="entry name" value="NreC/VraR/RcsB-like_REC"/>
</dbReference>
<evidence type="ECO:0000256" key="4">
    <source>
        <dbReference type="ARBA" id="ARBA00023163"/>
    </source>
</evidence>
<feature type="domain" description="HTH luxR-type" evidence="6">
    <location>
        <begin position="160"/>
        <end position="225"/>
    </location>
</feature>
<evidence type="ECO:0000313" key="9">
    <source>
        <dbReference type="Proteomes" id="UP000244338"/>
    </source>
</evidence>
<dbReference type="PRINTS" id="PR00038">
    <property type="entry name" value="HTHLUXR"/>
</dbReference>
<dbReference type="SMART" id="SM00448">
    <property type="entry name" value="REC"/>
    <property type="match status" value="1"/>
</dbReference>
<evidence type="ECO:0000256" key="1">
    <source>
        <dbReference type="ARBA" id="ARBA00022553"/>
    </source>
</evidence>
<dbReference type="PROSITE" id="PS00622">
    <property type="entry name" value="HTH_LUXR_1"/>
    <property type="match status" value="1"/>
</dbReference>
<keyword evidence="4" id="KW-0804">Transcription</keyword>
<dbReference type="SUPFAM" id="SSF52172">
    <property type="entry name" value="CheY-like"/>
    <property type="match status" value="1"/>
</dbReference>
<dbReference type="SUPFAM" id="SSF46894">
    <property type="entry name" value="C-terminal effector domain of the bipartite response regulators"/>
    <property type="match status" value="1"/>
</dbReference>
<dbReference type="PROSITE" id="PS50110">
    <property type="entry name" value="RESPONSE_REGULATORY"/>
    <property type="match status" value="1"/>
</dbReference>
<dbReference type="InterPro" id="IPR011006">
    <property type="entry name" value="CheY-like_superfamily"/>
</dbReference>
<dbReference type="Proteomes" id="UP000244338">
    <property type="component" value="Unassembled WGS sequence"/>
</dbReference>
<dbReference type="GO" id="GO:0006355">
    <property type="term" value="P:regulation of DNA-templated transcription"/>
    <property type="evidence" value="ECO:0007669"/>
    <property type="project" value="InterPro"/>
</dbReference>
<dbReference type="Gene3D" id="3.40.50.2300">
    <property type="match status" value="1"/>
</dbReference>
<dbReference type="PROSITE" id="PS50043">
    <property type="entry name" value="HTH_LUXR_2"/>
    <property type="match status" value="1"/>
</dbReference>
<evidence type="ECO:0000313" key="8">
    <source>
        <dbReference type="EMBL" id="PTQ55997.1"/>
    </source>
</evidence>
<sequence length="231" mass="26277">MREEQITVLIADDHQLFREGLRKILSMTPDIQVVGEASDGQTTLKKVAELHPDVVLMDINMPILSGVETTQKIHEHYPETKVIILSIHDDEQYVYKSLSQGASGYVLKEVDSDTLIQAIRVVAAGQGYIHPRVTPMVIKEVRRLHHFHTYGANVHTEVDRHDGWDMLTDREREVVRLIARGLTNRDIGDALGISDKTVKNHISNILSKLNINDRKQLIVRALQNGWNDLER</sequence>
<reference evidence="9" key="1">
    <citation type="journal article" date="2018" name="Sci. Rep.">
        <title>Lignite coal burning seam in the remote Altai Mountains harbors a hydrogen-driven thermophilic microbial community.</title>
        <authorList>
            <person name="Kadnikov V.V."/>
            <person name="Mardanov A.V."/>
            <person name="Ivasenko D.A."/>
            <person name="Antsiferov D.V."/>
            <person name="Beletsky A.V."/>
            <person name="Karnachuk O.V."/>
            <person name="Ravin N.V."/>
        </authorList>
    </citation>
    <scope>NUCLEOTIDE SEQUENCE [LARGE SCALE GENOMIC DNA]</scope>
</reference>